<keyword evidence="3" id="KW-0804">Transcription</keyword>
<evidence type="ECO:0000313" key="7">
    <source>
        <dbReference type="Proteomes" id="UP001179952"/>
    </source>
</evidence>
<dbReference type="GO" id="GO:0090575">
    <property type="term" value="C:RNA polymerase II transcription regulator complex"/>
    <property type="evidence" value="ECO:0007669"/>
    <property type="project" value="TreeGrafter"/>
</dbReference>
<dbReference type="Gene3D" id="4.10.280.10">
    <property type="entry name" value="Helix-loop-helix DNA-binding domain"/>
    <property type="match status" value="1"/>
</dbReference>
<reference evidence="6" key="1">
    <citation type="journal article" date="2023" name="Nat. Commun.">
        <title>Diploid and tetraploid genomes of Acorus and the evolution of monocots.</title>
        <authorList>
            <person name="Ma L."/>
            <person name="Liu K.W."/>
            <person name="Li Z."/>
            <person name="Hsiao Y.Y."/>
            <person name="Qi Y."/>
            <person name="Fu T."/>
            <person name="Tang G.D."/>
            <person name="Zhang D."/>
            <person name="Sun W.H."/>
            <person name="Liu D.K."/>
            <person name="Li Y."/>
            <person name="Chen G.Z."/>
            <person name="Liu X.D."/>
            <person name="Liao X.Y."/>
            <person name="Jiang Y.T."/>
            <person name="Yu X."/>
            <person name="Hao Y."/>
            <person name="Huang J."/>
            <person name="Zhao X.W."/>
            <person name="Ke S."/>
            <person name="Chen Y.Y."/>
            <person name="Wu W.L."/>
            <person name="Hsu J.L."/>
            <person name="Lin Y.F."/>
            <person name="Huang M.D."/>
            <person name="Li C.Y."/>
            <person name="Huang L."/>
            <person name="Wang Z.W."/>
            <person name="Zhao X."/>
            <person name="Zhong W.Y."/>
            <person name="Peng D.H."/>
            <person name="Ahmad S."/>
            <person name="Lan S."/>
            <person name="Zhang J.S."/>
            <person name="Tsai W.C."/>
            <person name="Van de Peer Y."/>
            <person name="Liu Z.J."/>
        </authorList>
    </citation>
    <scope>NUCLEOTIDE SEQUENCE</scope>
    <source>
        <strain evidence="6">SCP</strain>
    </source>
</reference>
<protein>
    <recommendedName>
        <fullName evidence="5">BHLH domain-containing protein</fullName>
    </recommendedName>
</protein>
<evidence type="ECO:0000259" key="5">
    <source>
        <dbReference type="PROSITE" id="PS50888"/>
    </source>
</evidence>
<sequence>MMMQMKKGRGDKTTKMDRKTIEKNRRIHMKSLCFNLSSLLPNNFHKGALTQYDNLDQAAKYIRRLQQRIEVLKEKKEVTMNNRKAAAGDGGMMKEKEMMNSLRYPVVEIRNLDCTLEVVLISGLQSDFMFHEAICVLEDEGVEVVNANFSFVGDRAFHIFHSQVKSSRIGFEITKLSERLHEMIH</sequence>
<evidence type="ECO:0000256" key="4">
    <source>
        <dbReference type="SAM" id="Coils"/>
    </source>
</evidence>
<dbReference type="EMBL" id="JAUJYN010000001">
    <property type="protein sequence ID" value="KAK1279347.1"/>
    <property type="molecule type" value="Genomic_DNA"/>
</dbReference>
<evidence type="ECO:0000313" key="6">
    <source>
        <dbReference type="EMBL" id="KAK1279347.1"/>
    </source>
</evidence>
<keyword evidence="2" id="KW-0805">Transcription regulation</keyword>
<dbReference type="PANTHER" id="PTHR13935:SF46">
    <property type="entry name" value="TRANSCRIPTION FACTOR BHLH167-RELATED"/>
    <property type="match status" value="1"/>
</dbReference>
<feature type="coiled-coil region" evidence="4">
    <location>
        <begin position="55"/>
        <end position="82"/>
    </location>
</feature>
<evidence type="ECO:0000256" key="2">
    <source>
        <dbReference type="ARBA" id="ARBA00023015"/>
    </source>
</evidence>
<dbReference type="AlphaFoldDB" id="A0AAV9BSN4"/>
<evidence type="ECO:0000256" key="3">
    <source>
        <dbReference type="ARBA" id="ARBA00023163"/>
    </source>
</evidence>
<reference evidence="6" key="2">
    <citation type="submission" date="2023-06" db="EMBL/GenBank/DDBJ databases">
        <authorList>
            <person name="Ma L."/>
            <person name="Liu K.-W."/>
            <person name="Li Z."/>
            <person name="Hsiao Y.-Y."/>
            <person name="Qi Y."/>
            <person name="Fu T."/>
            <person name="Tang G."/>
            <person name="Zhang D."/>
            <person name="Sun W.-H."/>
            <person name="Liu D.-K."/>
            <person name="Li Y."/>
            <person name="Chen G.-Z."/>
            <person name="Liu X.-D."/>
            <person name="Liao X.-Y."/>
            <person name="Jiang Y.-T."/>
            <person name="Yu X."/>
            <person name="Hao Y."/>
            <person name="Huang J."/>
            <person name="Zhao X.-W."/>
            <person name="Ke S."/>
            <person name="Chen Y.-Y."/>
            <person name="Wu W.-L."/>
            <person name="Hsu J.-L."/>
            <person name="Lin Y.-F."/>
            <person name="Huang M.-D."/>
            <person name="Li C.-Y."/>
            <person name="Huang L."/>
            <person name="Wang Z.-W."/>
            <person name="Zhao X."/>
            <person name="Zhong W.-Y."/>
            <person name="Peng D.-H."/>
            <person name="Ahmad S."/>
            <person name="Lan S."/>
            <person name="Zhang J.-S."/>
            <person name="Tsai W.-C."/>
            <person name="Van De Peer Y."/>
            <person name="Liu Z.-J."/>
        </authorList>
    </citation>
    <scope>NUCLEOTIDE SEQUENCE</scope>
    <source>
        <strain evidence="6">SCP</strain>
        <tissue evidence="6">Leaves</tissue>
    </source>
</reference>
<gene>
    <name evidence="6" type="ORF">QJS04_geneDACA002862</name>
</gene>
<keyword evidence="4" id="KW-0175">Coiled coil</keyword>
<dbReference type="PROSITE" id="PS50888">
    <property type="entry name" value="BHLH"/>
    <property type="match status" value="1"/>
</dbReference>
<comment type="caution">
    <text evidence="6">The sequence shown here is derived from an EMBL/GenBank/DDBJ whole genome shotgun (WGS) entry which is preliminary data.</text>
</comment>
<proteinExistence type="inferred from homology"/>
<dbReference type="SMART" id="SM00353">
    <property type="entry name" value="HLH"/>
    <property type="match status" value="1"/>
</dbReference>
<comment type="similarity">
    <text evidence="1">Belongs to the bHLH protein family.</text>
</comment>
<dbReference type="InterPro" id="IPR015660">
    <property type="entry name" value="MASH1/Ascl1a-like"/>
</dbReference>
<dbReference type="Pfam" id="PF00010">
    <property type="entry name" value="HLH"/>
    <property type="match status" value="1"/>
</dbReference>
<accession>A0AAV9BSN4</accession>
<dbReference type="InterPro" id="IPR011598">
    <property type="entry name" value="bHLH_dom"/>
</dbReference>
<dbReference type="GO" id="GO:0000981">
    <property type="term" value="F:DNA-binding transcription factor activity, RNA polymerase II-specific"/>
    <property type="evidence" value="ECO:0007669"/>
    <property type="project" value="TreeGrafter"/>
</dbReference>
<dbReference type="SUPFAM" id="SSF47459">
    <property type="entry name" value="HLH, helix-loop-helix DNA-binding domain"/>
    <property type="match status" value="1"/>
</dbReference>
<dbReference type="GO" id="GO:0046983">
    <property type="term" value="F:protein dimerization activity"/>
    <property type="evidence" value="ECO:0007669"/>
    <property type="project" value="InterPro"/>
</dbReference>
<evidence type="ECO:0000256" key="1">
    <source>
        <dbReference type="ARBA" id="ARBA00005510"/>
    </source>
</evidence>
<keyword evidence="7" id="KW-1185">Reference proteome</keyword>
<dbReference type="InterPro" id="IPR036638">
    <property type="entry name" value="HLH_DNA-bd_sf"/>
</dbReference>
<feature type="domain" description="BHLH" evidence="5">
    <location>
        <begin position="13"/>
        <end position="65"/>
    </location>
</feature>
<organism evidence="6 7">
    <name type="scientific">Acorus gramineus</name>
    <name type="common">Dwarf sweet flag</name>
    <dbReference type="NCBI Taxonomy" id="55184"/>
    <lineage>
        <taxon>Eukaryota</taxon>
        <taxon>Viridiplantae</taxon>
        <taxon>Streptophyta</taxon>
        <taxon>Embryophyta</taxon>
        <taxon>Tracheophyta</taxon>
        <taxon>Spermatophyta</taxon>
        <taxon>Magnoliopsida</taxon>
        <taxon>Liliopsida</taxon>
        <taxon>Acoraceae</taxon>
        <taxon>Acorus</taxon>
    </lineage>
</organism>
<dbReference type="Proteomes" id="UP001179952">
    <property type="component" value="Unassembled WGS sequence"/>
</dbReference>
<dbReference type="GO" id="GO:0000977">
    <property type="term" value="F:RNA polymerase II transcription regulatory region sequence-specific DNA binding"/>
    <property type="evidence" value="ECO:0007669"/>
    <property type="project" value="TreeGrafter"/>
</dbReference>
<name>A0AAV9BSN4_ACOGR</name>
<dbReference type="PANTHER" id="PTHR13935">
    <property type="entry name" value="ACHAETE-SCUTE TRANSCRIPTION FACTOR-RELATED"/>
    <property type="match status" value="1"/>
</dbReference>